<evidence type="ECO:0000256" key="2">
    <source>
        <dbReference type="SAM" id="SignalP"/>
    </source>
</evidence>
<organism evidence="3 4">
    <name type="scientific">Olpidium bornovanus</name>
    <dbReference type="NCBI Taxonomy" id="278681"/>
    <lineage>
        <taxon>Eukaryota</taxon>
        <taxon>Fungi</taxon>
        <taxon>Fungi incertae sedis</taxon>
        <taxon>Olpidiomycota</taxon>
        <taxon>Olpidiomycotina</taxon>
        <taxon>Olpidiomycetes</taxon>
        <taxon>Olpidiales</taxon>
        <taxon>Olpidiaceae</taxon>
        <taxon>Olpidium</taxon>
    </lineage>
</organism>
<keyword evidence="2" id="KW-0732">Signal</keyword>
<keyword evidence="1" id="KW-0472">Membrane</keyword>
<reference evidence="3 4" key="1">
    <citation type="journal article" name="Sci. Rep.">
        <title>Genome-scale phylogenetic analyses confirm Olpidium as the closest living zoosporic fungus to the non-flagellated, terrestrial fungi.</title>
        <authorList>
            <person name="Chang Y."/>
            <person name="Rochon D."/>
            <person name="Sekimoto S."/>
            <person name="Wang Y."/>
            <person name="Chovatia M."/>
            <person name="Sandor L."/>
            <person name="Salamov A."/>
            <person name="Grigoriev I.V."/>
            <person name="Stajich J.E."/>
            <person name="Spatafora J.W."/>
        </authorList>
    </citation>
    <scope>NUCLEOTIDE SEQUENCE [LARGE SCALE GENOMIC DNA]</scope>
    <source>
        <strain evidence="3">S191</strain>
    </source>
</reference>
<proteinExistence type="predicted"/>
<feature type="transmembrane region" description="Helical" evidence="1">
    <location>
        <begin position="129"/>
        <end position="151"/>
    </location>
</feature>
<accession>A0A8H8DIH9</accession>
<keyword evidence="1" id="KW-1133">Transmembrane helix</keyword>
<keyword evidence="1" id="KW-0812">Transmembrane</keyword>
<comment type="caution">
    <text evidence="3">The sequence shown here is derived from an EMBL/GenBank/DDBJ whole genome shotgun (WGS) entry which is preliminary data.</text>
</comment>
<evidence type="ECO:0000313" key="3">
    <source>
        <dbReference type="EMBL" id="KAG5459653.1"/>
    </source>
</evidence>
<name>A0A8H8DIH9_9FUNG</name>
<dbReference type="EMBL" id="JAEFCI010006486">
    <property type="protein sequence ID" value="KAG5459653.1"/>
    <property type="molecule type" value="Genomic_DNA"/>
</dbReference>
<sequence>MVSCRVIPAVIEWIFLVLEDIQFAVGVFPAPNNEGDQGFPLPLSMKIMFSFAKSSFVTYSEHVGACISSCLALSVYYFNGAYVGHKVKLGQYPEGALYTLSSFNCNFSTDNVLRSVTGEVVSCISGAHIAIQCVSILFLASYLMMTCNVVLK</sequence>
<dbReference type="Proteomes" id="UP000673691">
    <property type="component" value="Unassembled WGS sequence"/>
</dbReference>
<evidence type="ECO:0000256" key="1">
    <source>
        <dbReference type="SAM" id="Phobius"/>
    </source>
</evidence>
<keyword evidence="4" id="KW-1185">Reference proteome</keyword>
<feature type="chain" id="PRO_5034996582" evidence="2">
    <location>
        <begin position="27"/>
        <end position="152"/>
    </location>
</feature>
<feature type="signal peptide" evidence="2">
    <location>
        <begin position="1"/>
        <end position="26"/>
    </location>
</feature>
<evidence type="ECO:0000313" key="4">
    <source>
        <dbReference type="Proteomes" id="UP000673691"/>
    </source>
</evidence>
<dbReference type="AlphaFoldDB" id="A0A8H8DIH9"/>
<protein>
    <submittedName>
        <fullName evidence="3">Uncharacterized protein</fullName>
    </submittedName>
</protein>
<gene>
    <name evidence="3" type="ORF">BJ554DRAFT_8398</name>
</gene>